<organism evidence="1 2">
    <name type="scientific">Exocentrus adspersus</name>
    <dbReference type="NCBI Taxonomy" id="1586481"/>
    <lineage>
        <taxon>Eukaryota</taxon>
        <taxon>Metazoa</taxon>
        <taxon>Ecdysozoa</taxon>
        <taxon>Arthropoda</taxon>
        <taxon>Hexapoda</taxon>
        <taxon>Insecta</taxon>
        <taxon>Pterygota</taxon>
        <taxon>Neoptera</taxon>
        <taxon>Endopterygota</taxon>
        <taxon>Coleoptera</taxon>
        <taxon>Polyphaga</taxon>
        <taxon>Cucujiformia</taxon>
        <taxon>Chrysomeloidea</taxon>
        <taxon>Cerambycidae</taxon>
        <taxon>Lamiinae</taxon>
        <taxon>Acanthocinini</taxon>
        <taxon>Exocentrus</taxon>
    </lineage>
</organism>
<gene>
    <name evidence="1" type="ORF">NQ315_003570</name>
</gene>
<protein>
    <submittedName>
        <fullName evidence="1">Uncharacterized protein</fullName>
    </submittedName>
</protein>
<dbReference type="EMBL" id="JANEYG010000503">
    <property type="protein sequence ID" value="KAJ8909556.1"/>
    <property type="molecule type" value="Genomic_DNA"/>
</dbReference>
<reference evidence="1 2" key="1">
    <citation type="journal article" date="2023" name="Insect Mol. Biol.">
        <title>Genome sequencing provides insights into the evolution of gene families encoding plant cell wall-degrading enzymes in longhorned beetles.</title>
        <authorList>
            <person name="Shin N.R."/>
            <person name="Okamura Y."/>
            <person name="Kirsch R."/>
            <person name="Pauchet Y."/>
        </authorList>
    </citation>
    <scope>NUCLEOTIDE SEQUENCE [LARGE SCALE GENOMIC DNA]</scope>
    <source>
        <strain evidence="1">EAD_L_NR</strain>
    </source>
</reference>
<dbReference type="Proteomes" id="UP001159042">
    <property type="component" value="Unassembled WGS sequence"/>
</dbReference>
<evidence type="ECO:0000313" key="1">
    <source>
        <dbReference type="EMBL" id="KAJ8909556.1"/>
    </source>
</evidence>
<proteinExistence type="predicted"/>
<evidence type="ECO:0000313" key="2">
    <source>
        <dbReference type="Proteomes" id="UP001159042"/>
    </source>
</evidence>
<accession>A0AAV8V5V7</accession>
<dbReference type="AlphaFoldDB" id="A0AAV8V5V7"/>
<comment type="caution">
    <text evidence="1">The sequence shown here is derived from an EMBL/GenBank/DDBJ whole genome shotgun (WGS) entry which is preliminary data.</text>
</comment>
<sequence>MEYRNNHRNVSKNSVWYEAVSPIIPTWLRQQIDASAWRPRALFKTCTMDFLVNTSSSTANSAIQAETRRDPQLRQAPLADRVKVSVTENFFHLKGGFINLASALALVELALVAFPRQEKQQEVFVIIEKIKELDDDQFFKYTRLTKCAFDKLLNIINHHQNITRRKTSYDTA</sequence>
<keyword evidence="2" id="KW-1185">Reference proteome</keyword>
<feature type="non-terminal residue" evidence="1">
    <location>
        <position position="172"/>
    </location>
</feature>
<name>A0AAV8V5V7_9CUCU</name>